<comment type="caution">
    <text evidence="2">The sequence shown here is derived from an EMBL/GenBank/DDBJ whole genome shotgun (WGS) entry which is preliminary data.</text>
</comment>
<accession>A0A0G0ZAT1</accession>
<dbReference type="EMBL" id="LCBY01000091">
    <property type="protein sequence ID" value="KKS19186.1"/>
    <property type="molecule type" value="Genomic_DNA"/>
</dbReference>
<proteinExistence type="predicted"/>
<feature type="domain" description="YprB ribonuclease H-like" evidence="1">
    <location>
        <begin position="6"/>
        <end position="163"/>
    </location>
</feature>
<sequence>MVREIIFDVETKKLFSDVLSDDPGLLGVSIVSVYKRILDDEQKEREGEMLSFWEKDFDRMWPWFTTADRIIGFNTLKFDIPALRPYTKIDLEKLNHLDIMDLVHQKIGRKLSLNSLAQETLENVKIDKGTNAVLYWVKKDPESLEKLQNYCEADVILTRDLYDFGKKNGFLKYKDKWNDSVRVEIDFSYPVKKEKSQIGLF</sequence>
<organism evidence="2 3">
    <name type="scientific">Candidatus Roizmanbacteria bacterium GW2011_GWC2_41_7</name>
    <dbReference type="NCBI Taxonomy" id="1618487"/>
    <lineage>
        <taxon>Bacteria</taxon>
        <taxon>Candidatus Roizmaniibacteriota</taxon>
    </lineage>
</organism>
<protein>
    <submittedName>
        <fullName evidence="2">DEAD/DEAH box helicase domain protein</fullName>
    </submittedName>
</protein>
<dbReference type="AlphaFoldDB" id="A0A0G0ZAT1"/>
<evidence type="ECO:0000313" key="3">
    <source>
        <dbReference type="Proteomes" id="UP000034371"/>
    </source>
</evidence>
<keyword evidence="2" id="KW-0067">ATP-binding</keyword>
<dbReference type="GO" id="GO:0003676">
    <property type="term" value="F:nucleic acid binding"/>
    <property type="evidence" value="ECO:0007669"/>
    <property type="project" value="InterPro"/>
</dbReference>
<gene>
    <name evidence="2" type="ORF">UU78_C0091G0008</name>
</gene>
<keyword evidence="2" id="KW-0347">Helicase</keyword>
<dbReference type="GO" id="GO:0004386">
    <property type="term" value="F:helicase activity"/>
    <property type="evidence" value="ECO:0007669"/>
    <property type="project" value="UniProtKB-KW"/>
</dbReference>
<reference evidence="2 3" key="1">
    <citation type="journal article" date="2015" name="Nature">
        <title>rRNA introns, odd ribosomes, and small enigmatic genomes across a large radiation of phyla.</title>
        <authorList>
            <person name="Brown C.T."/>
            <person name="Hug L.A."/>
            <person name="Thomas B.C."/>
            <person name="Sharon I."/>
            <person name="Castelle C.J."/>
            <person name="Singh A."/>
            <person name="Wilkins M.J."/>
            <person name="Williams K.H."/>
            <person name="Banfield J.F."/>
        </authorList>
    </citation>
    <scope>NUCLEOTIDE SEQUENCE [LARGE SCALE GENOMIC DNA]</scope>
</reference>
<keyword evidence="2" id="KW-0547">Nucleotide-binding</keyword>
<evidence type="ECO:0000259" key="1">
    <source>
        <dbReference type="Pfam" id="PF13482"/>
    </source>
</evidence>
<evidence type="ECO:0000313" key="2">
    <source>
        <dbReference type="EMBL" id="KKS19186.1"/>
    </source>
</evidence>
<dbReference type="InterPro" id="IPR012337">
    <property type="entry name" value="RNaseH-like_sf"/>
</dbReference>
<dbReference type="SUPFAM" id="SSF53098">
    <property type="entry name" value="Ribonuclease H-like"/>
    <property type="match status" value="1"/>
</dbReference>
<dbReference type="Gene3D" id="3.30.420.10">
    <property type="entry name" value="Ribonuclease H-like superfamily/Ribonuclease H"/>
    <property type="match status" value="1"/>
</dbReference>
<dbReference type="Pfam" id="PF13482">
    <property type="entry name" value="RNase_H_2"/>
    <property type="match status" value="1"/>
</dbReference>
<name>A0A0G0ZAT1_9BACT</name>
<dbReference type="Proteomes" id="UP000034371">
    <property type="component" value="Unassembled WGS sequence"/>
</dbReference>
<keyword evidence="2" id="KW-0378">Hydrolase</keyword>
<dbReference type="InterPro" id="IPR036397">
    <property type="entry name" value="RNaseH_sf"/>
</dbReference>
<dbReference type="InterPro" id="IPR038720">
    <property type="entry name" value="YprB_RNase_H-like_dom"/>
</dbReference>